<evidence type="ECO:0000256" key="1">
    <source>
        <dbReference type="SAM" id="MobiDB-lite"/>
    </source>
</evidence>
<comment type="caution">
    <text evidence="2">The sequence shown here is derived from an EMBL/GenBank/DDBJ whole genome shotgun (WGS) entry which is preliminary data.</text>
</comment>
<evidence type="ECO:0000313" key="3">
    <source>
        <dbReference type="Proteomes" id="UP001258017"/>
    </source>
</evidence>
<dbReference type="Proteomes" id="UP001258017">
    <property type="component" value="Unassembled WGS sequence"/>
</dbReference>
<name>A0AAD9RNQ3_9HYME</name>
<dbReference type="EMBL" id="JAIFRP010000031">
    <property type="protein sequence ID" value="KAK2582548.1"/>
    <property type="molecule type" value="Genomic_DNA"/>
</dbReference>
<keyword evidence="3" id="KW-1185">Reference proteome</keyword>
<organism evidence="2 3">
    <name type="scientific">Odynerus spinipes</name>
    <dbReference type="NCBI Taxonomy" id="1348599"/>
    <lineage>
        <taxon>Eukaryota</taxon>
        <taxon>Metazoa</taxon>
        <taxon>Ecdysozoa</taxon>
        <taxon>Arthropoda</taxon>
        <taxon>Hexapoda</taxon>
        <taxon>Insecta</taxon>
        <taxon>Pterygota</taxon>
        <taxon>Neoptera</taxon>
        <taxon>Endopterygota</taxon>
        <taxon>Hymenoptera</taxon>
        <taxon>Apocrita</taxon>
        <taxon>Aculeata</taxon>
        <taxon>Vespoidea</taxon>
        <taxon>Vespidae</taxon>
        <taxon>Eumeninae</taxon>
        <taxon>Odynerus</taxon>
    </lineage>
</organism>
<gene>
    <name evidence="2" type="ORF">KPH14_004839</name>
</gene>
<dbReference type="AlphaFoldDB" id="A0AAD9RNQ3"/>
<proteinExistence type="predicted"/>
<feature type="compositionally biased region" description="Basic and acidic residues" evidence="1">
    <location>
        <begin position="10"/>
        <end position="21"/>
    </location>
</feature>
<reference evidence="2" key="1">
    <citation type="submission" date="2021-08" db="EMBL/GenBank/DDBJ databases">
        <authorList>
            <person name="Misof B."/>
            <person name="Oliver O."/>
            <person name="Podsiadlowski L."/>
            <person name="Donath A."/>
            <person name="Peters R."/>
            <person name="Mayer C."/>
            <person name="Rust J."/>
            <person name="Gunkel S."/>
            <person name="Lesny P."/>
            <person name="Martin S."/>
            <person name="Oeyen J.P."/>
            <person name="Petersen M."/>
            <person name="Panagiotis P."/>
            <person name="Wilbrandt J."/>
            <person name="Tanja T."/>
        </authorList>
    </citation>
    <scope>NUCLEOTIDE SEQUENCE</scope>
    <source>
        <strain evidence="2">GBR_01_08_01A</strain>
        <tissue evidence="2">Thorax + abdomen</tissue>
    </source>
</reference>
<sequence length="80" mass="9189">MSRVRFSENSSEKESIDVLEKKQPLSQSRYRRITVRVAFERNPPPPPAVHYSPSLLHPPPPPPPLLSLALYFPTDLLENR</sequence>
<protein>
    <submittedName>
        <fullName evidence="2">Uncharacterized protein</fullName>
    </submittedName>
</protein>
<accession>A0AAD9RNQ3</accession>
<feature type="region of interest" description="Disordered" evidence="1">
    <location>
        <begin position="1"/>
        <end position="21"/>
    </location>
</feature>
<evidence type="ECO:0000313" key="2">
    <source>
        <dbReference type="EMBL" id="KAK2582548.1"/>
    </source>
</evidence>
<reference evidence="2" key="2">
    <citation type="journal article" date="2023" name="Commun. Biol.">
        <title>Intrasexual cuticular hydrocarbon dimorphism in a wasp sheds light on hydrocarbon biosynthesis genes in Hymenoptera.</title>
        <authorList>
            <person name="Moris V.C."/>
            <person name="Podsiadlowski L."/>
            <person name="Martin S."/>
            <person name="Oeyen J.P."/>
            <person name="Donath A."/>
            <person name="Petersen M."/>
            <person name="Wilbrandt J."/>
            <person name="Misof B."/>
            <person name="Liedtke D."/>
            <person name="Thamm M."/>
            <person name="Scheiner R."/>
            <person name="Schmitt T."/>
            <person name="Niehuis O."/>
        </authorList>
    </citation>
    <scope>NUCLEOTIDE SEQUENCE</scope>
    <source>
        <strain evidence="2">GBR_01_08_01A</strain>
    </source>
</reference>